<feature type="region of interest" description="Disordered" evidence="1">
    <location>
        <begin position="1"/>
        <end position="23"/>
    </location>
</feature>
<dbReference type="Proteomes" id="UP000781932">
    <property type="component" value="Unassembled WGS sequence"/>
</dbReference>
<dbReference type="RefSeq" id="XP_038750176.1">
    <property type="nucleotide sequence ID" value="XM_038884476.1"/>
</dbReference>
<evidence type="ECO:0000313" key="3">
    <source>
        <dbReference type="Proteomes" id="UP000781932"/>
    </source>
</evidence>
<sequence>MTLAKDANSKRSDDSDITNSTIFPRTMTTDKDSKSVEEFMIKETEKATLLWWRNADGYDVNNARFLKFKDDEAFSYSMRGLAGCTGMVIVSKKGVYLAHYWESISFSQNTIDEDSDQTRYTTQDRAFHYTIIHALRNGINRQGIVEQDSLKAHAGEIDDDSIQGYLMIPRTGYAVEGIGPQDPYRTYWEKLKKEVGTILPRLNPDTNPNRWHEYKYRPVEKEETTEDFDPLEKTARGRLLFKYDPDHHGRKKTFLMMETELQQDASTEWD</sequence>
<evidence type="ECO:0000313" key="2">
    <source>
        <dbReference type="EMBL" id="KAF9880715.1"/>
    </source>
</evidence>
<keyword evidence="3" id="KW-1185">Reference proteome</keyword>
<reference evidence="2" key="2">
    <citation type="submission" date="2020-11" db="EMBL/GenBank/DDBJ databases">
        <title>Whole genome sequencing of Colletotrichum sp.</title>
        <authorList>
            <person name="Li H."/>
        </authorList>
    </citation>
    <scope>NUCLEOTIDE SEQUENCE</scope>
    <source>
        <strain evidence="2">CkLH20</strain>
    </source>
</reference>
<proteinExistence type="predicted"/>
<organism evidence="2 3">
    <name type="scientific">Colletotrichum karsti</name>
    <dbReference type="NCBI Taxonomy" id="1095194"/>
    <lineage>
        <taxon>Eukaryota</taxon>
        <taxon>Fungi</taxon>
        <taxon>Dikarya</taxon>
        <taxon>Ascomycota</taxon>
        <taxon>Pezizomycotina</taxon>
        <taxon>Sordariomycetes</taxon>
        <taxon>Hypocreomycetidae</taxon>
        <taxon>Glomerellales</taxon>
        <taxon>Glomerellaceae</taxon>
        <taxon>Colletotrichum</taxon>
        <taxon>Colletotrichum boninense species complex</taxon>
    </lineage>
</organism>
<dbReference type="AlphaFoldDB" id="A0A9P6IDP1"/>
<comment type="caution">
    <text evidence="2">The sequence shown here is derived from an EMBL/GenBank/DDBJ whole genome shotgun (WGS) entry which is preliminary data.</text>
</comment>
<dbReference type="GeneID" id="62157550"/>
<name>A0A9P6IDP1_9PEZI</name>
<dbReference type="OrthoDB" id="3886018at2759"/>
<protein>
    <submittedName>
        <fullName evidence="2">Uncharacterized protein</fullName>
    </submittedName>
</protein>
<gene>
    <name evidence="2" type="ORF">CkaCkLH20_01757</name>
</gene>
<reference evidence="2" key="1">
    <citation type="submission" date="2020-03" db="EMBL/GenBank/DDBJ databases">
        <authorList>
            <person name="He L."/>
        </authorList>
    </citation>
    <scope>NUCLEOTIDE SEQUENCE</scope>
    <source>
        <strain evidence="2">CkLH20</strain>
    </source>
</reference>
<evidence type="ECO:0000256" key="1">
    <source>
        <dbReference type="SAM" id="MobiDB-lite"/>
    </source>
</evidence>
<accession>A0A9P6IDP1</accession>
<dbReference type="EMBL" id="JAATWM020000004">
    <property type="protein sequence ID" value="KAF9880715.1"/>
    <property type="molecule type" value="Genomic_DNA"/>
</dbReference>